<evidence type="ECO:0000313" key="4">
    <source>
        <dbReference type="EMBL" id="BBA96211.1"/>
    </source>
</evidence>
<reference evidence="4 5" key="1">
    <citation type="journal article" date="2010" name="J. Bacteriol.">
        <title>Biochemical characterization of a novel indole prenyltransferase from Streptomyces sp. SN-593.</title>
        <authorList>
            <person name="Takahashi S."/>
            <person name="Takagi H."/>
            <person name="Toyoda A."/>
            <person name="Uramoto M."/>
            <person name="Nogawa T."/>
            <person name="Ueki M."/>
            <person name="Sakaki Y."/>
            <person name="Osada H."/>
        </authorList>
    </citation>
    <scope>NUCLEOTIDE SEQUENCE [LARGE SCALE GENOMIC DNA]</scope>
    <source>
        <strain evidence="4 5">SN-593</strain>
    </source>
</reference>
<feature type="active site" description="Acyl-thioester intermediate" evidence="2">
    <location>
        <position position="180"/>
    </location>
</feature>
<dbReference type="InterPro" id="IPR011141">
    <property type="entry name" value="Polyketide_synthase_type-III"/>
</dbReference>
<evidence type="ECO:0000256" key="2">
    <source>
        <dbReference type="PIRSR" id="PIRSR000451-1"/>
    </source>
</evidence>
<dbReference type="InterPro" id="IPR016039">
    <property type="entry name" value="Thiolase-like"/>
</dbReference>
<dbReference type="AlphaFoldDB" id="A0A7U3UPD8"/>
<dbReference type="KEGG" id="arev:RVR_1404"/>
<evidence type="ECO:0000259" key="3">
    <source>
        <dbReference type="Pfam" id="PF00195"/>
    </source>
</evidence>
<dbReference type="SUPFAM" id="SSF53901">
    <property type="entry name" value="Thiolase-like"/>
    <property type="match status" value="2"/>
</dbReference>
<dbReference type="PANTHER" id="PTHR11877:SF46">
    <property type="entry name" value="TYPE III POLYKETIDE SYNTHASE A"/>
    <property type="match status" value="1"/>
</dbReference>
<keyword evidence="1" id="KW-0808">Transferase</keyword>
<accession>A0A7U3UPD8</accession>
<dbReference type="GO" id="GO:0030639">
    <property type="term" value="P:polyketide biosynthetic process"/>
    <property type="evidence" value="ECO:0007669"/>
    <property type="project" value="TreeGrafter"/>
</dbReference>
<protein>
    <submittedName>
        <fullName evidence="4">Putative type III polyketide synthase</fullName>
    </submittedName>
</protein>
<dbReference type="PIRSF" id="PIRSF000451">
    <property type="entry name" value="PKS_III"/>
    <property type="match status" value="1"/>
</dbReference>
<dbReference type="InterPro" id="IPR001099">
    <property type="entry name" value="Chalcone/stilbene_synt_N"/>
</dbReference>
<dbReference type="GO" id="GO:0016747">
    <property type="term" value="F:acyltransferase activity, transferring groups other than amino-acyl groups"/>
    <property type="evidence" value="ECO:0007669"/>
    <property type="project" value="InterPro"/>
</dbReference>
<dbReference type="Pfam" id="PF00195">
    <property type="entry name" value="Chal_sti_synt_N"/>
    <property type="match status" value="1"/>
</dbReference>
<gene>
    <name evidence="4" type="ORF">RVR_1404</name>
</gene>
<reference evidence="4 5" key="3">
    <citation type="journal article" date="2011" name="Nat. Chem. Biol.">
        <title>Reveromycin A biosynthesis uses RevG and RevJ for stereospecific spiroacetal formation.</title>
        <authorList>
            <person name="Takahashi S."/>
            <person name="Toyoda A."/>
            <person name="Sekiyama Y."/>
            <person name="Takagi H."/>
            <person name="Nogawa T."/>
            <person name="Uramoto M."/>
            <person name="Suzuki R."/>
            <person name="Koshino H."/>
            <person name="Kumano T."/>
            <person name="Panthee S."/>
            <person name="Dairi T."/>
            <person name="Ishikawa J."/>
            <person name="Ikeda H."/>
            <person name="Sakaki Y."/>
            <person name="Osada H."/>
        </authorList>
    </citation>
    <scope>NUCLEOTIDE SEQUENCE [LARGE SCALE GENOMIC DNA]</scope>
    <source>
        <strain evidence="4 5">SN-593</strain>
    </source>
</reference>
<dbReference type="Gene3D" id="3.40.47.10">
    <property type="match status" value="2"/>
</dbReference>
<evidence type="ECO:0000256" key="1">
    <source>
        <dbReference type="ARBA" id="ARBA00022679"/>
    </source>
</evidence>
<feature type="domain" description="Chalcone/stilbene synthase N-terminal" evidence="3">
    <location>
        <begin position="105"/>
        <end position="240"/>
    </location>
</feature>
<reference evidence="4 5" key="2">
    <citation type="journal article" date="2011" name="J. Antibiot.">
        <title>Furaquinocins I and J: novel polyketide isoprenoid hybrid compounds from Streptomyces reveromyceticus SN-593.</title>
        <authorList>
            <person name="Panthee S."/>
            <person name="Takahashi S."/>
            <person name="Takagi H."/>
            <person name="Nogawa T."/>
            <person name="Oowada E."/>
            <person name="Uramoto M."/>
            <person name="Osada H."/>
        </authorList>
    </citation>
    <scope>NUCLEOTIDE SEQUENCE [LARGE SCALE GENOMIC DNA]</scope>
    <source>
        <strain evidence="4 5">SN-593</strain>
    </source>
</reference>
<keyword evidence="5" id="KW-1185">Reference proteome</keyword>
<evidence type="ECO:0000313" key="5">
    <source>
        <dbReference type="Proteomes" id="UP000595703"/>
    </source>
</evidence>
<proteinExistence type="predicted"/>
<dbReference type="PANTHER" id="PTHR11877">
    <property type="entry name" value="HYDROXYMETHYLGLUTARYL-COA SYNTHASE"/>
    <property type="match status" value="1"/>
</dbReference>
<organism evidence="4 5">
    <name type="scientific">Actinacidiphila reveromycinica</name>
    <dbReference type="NCBI Taxonomy" id="659352"/>
    <lineage>
        <taxon>Bacteria</taxon>
        <taxon>Bacillati</taxon>
        <taxon>Actinomycetota</taxon>
        <taxon>Actinomycetes</taxon>
        <taxon>Kitasatosporales</taxon>
        <taxon>Streptomycetaceae</taxon>
        <taxon>Actinacidiphila</taxon>
    </lineage>
</organism>
<dbReference type="Proteomes" id="UP000595703">
    <property type="component" value="Chromosome"/>
</dbReference>
<reference evidence="4 5" key="4">
    <citation type="journal article" date="2020" name="Sci. Rep.">
        <title>beta-carboline chemical signals induce reveromycin production through a LuxR family regulator in Streptomyces sp. SN-593.</title>
        <authorList>
            <person name="Panthee S."/>
            <person name="Kito N."/>
            <person name="Hayashi T."/>
            <person name="Shimizu T."/>
            <person name="Ishikawa J."/>
            <person name="Hamamoto H."/>
            <person name="Osada H."/>
            <person name="Takahashi S."/>
        </authorList>
    </citation>
    <scope>NUCLEOTIDE SEQUENCE [LARGE SCALE GENOMIC DNA]</scope>
    <source>
        <strain evidence="4 5">SN-593</strain>
    </source>
</reference>
<dbReference type="RefSeq" id="WP_202232678.1">
    <property type="nucleotide sequence ID" value="NZ_AP018365.1"/>
</dbReference>
<dbReference type="EMBL" id="AP018365">
    <property type="protein sequence ID" value="BBA96211.1"/>
    <property type="molecule type" value="Genomic_DNA"/>
</dbReference>
<sequence length="394" mass="42291">MAAYLCPPAVIHGEHSVPTDEILADVRDRHPRAPWLSRIEGIAGSTGIDTRGWMLPLSAAVAPGAGGGLRTPAPGPAREALARGGFGEQDVDRVIAALEAVPAPQTVQERTAPAWEAVQAYGERAARGALQIAGLDPSDVDCLITSNSTTPALPGLDVSLANRLPLREDVLLLPAAQWACIAGTRSLALAADLVAADPDRVVLVVISEALSTTYQPADDTLESLIVRLLFADTAVAAVVTGRRRPESVLRLDASWHHTLPGTENLHRLDTREDGTHFVMDRHGPRAVQRTVGAMWEWLRRRHAGDDSPWHPDLLLAHPGGTRVLEYMEQTMPEGWPTDVLSYSRDSYRTGNRGGAAVFDILRRAHDAGQKPGDRTVLYAAAPGLTATAVEGEWL</sequence>
<name>A0A7U3UPD8_9ACTN</name>